<dbReference type="InterPro" id="IPR041033">
    <property type="entry name" value="SpaA_PFL_dom_1"/>
</dbReference>
<dbReference type="InterPro" id="IPR048052">
    <property type="entry name" value="FM1-like"/>
</dbReference>
<dbReference type="Gene3D" id="2.60.40.10">
    <property type="entry name" value="Immunoglobulins"/>
    <property type="match status" value="2"/>
</dbReference>
<feature type="transmembrane region" description="Helical" evidence="5">
    <location>
        <begin position="505"/>
        <end position="523"/>
    </location>
</feature>
<evidence type="ECO:0000259" key="7">
    <source>
        <dbReference type="PROSITE" id="PS50847"/>
    </source>
</evidence>
<accession>A0A3Q8WV57</accession>
<dbReference type="Proteomes" id="UP000270021">
    <property type="component" value="Chromosome"/>
</dbReference>
<evidence type="ECO:0000313" key="8">
    <source>
        <dbReference type="EMBL" id="AZN29868.1"/>
    </source>
</evidence>
<name>A0A3Q8WV57_9ACTO</name>
<keyword evidence="5" id="KW-1133">Transmembrane helix</keyword>
<dbReference type="RefSeq" id="WP_126040117.1">
    <property type="nucleotide sequence ID" value="NZ_CP034438.1"/>
</dbReference>
<evidence type="ECO:0000256" key="6">
    <source>
        <dbReference type="SAM" id="SignalP"/>
    </source>
</evidence>
<proteinExistence type="predicted"/>
<keyword evidence="4" id="KW-0572">Peptidoglycan-anchor</keyword>
<dbReference type="Gene3D" id="2.60.40.740">
    <property type="match status" value="1"/>
</dbReference>
<sequence>MAIMTGARRALTAAFTATLLLAGGIGAAHASDSVLDPDRTARVTIHTSEQGGIIGAPADGLRQTDLETAPGLPGTTFRARHVVSAKLGLKGFSLNLATSTGWANASKLDYDAAAGQWWYDGQQATVQYGDLSQTASTGPAGGEYAPAVFESLPVGVYMFEEVTSAGAAKDTVPWVMTVPRTHPVDRDSWLYDLHVYPKYSLLDFTKTVDDRSAAAAGDVIEWTMMAGVPRIANANMTDEASRFLAPPLFIIKDRLDPRLVSADDPVTVTLDGSTVGLVPSDYQIGWKEIGGSQEMTLTFLETGRARLGEAISLADDPEGVKVRVTIRSRLRGVEVGALGDGLISSPAELFTSLRAFAENTPLVSSEPMTKWGDVLLEKVDAVDATKKLEGAEFTLHRTRAEALSGANPLTVGGRSVFTTGADGTVRIIGLRYSGWTQNGVVSSDVEGWTSYWAVEQKAPVGYELLTAPVEFTVDQIDQPLELATRIEGAPRTSLAMPLTGSTGTWLFTAAGALIVTAGVYVALRRKQRLG</sequence>
<dbReference type="OrthoDB" id="3199332at2"/>
<keyword evidence="9" id="KW-1185">Reference proteome</keyword>
<dbReference type="Pfam" id="PF00746">
    <property type="entry name" value="Gram_pos_anchor"/>
    <property type="match status" value="1"/>
</dbReference>
<evidence type="ECO:0000256" key="1">
    <source>
        <dbReference type="ARBA" id="ARBA00022512"/>
    </source>
</evidence>
<keyword evidence="2" id="KW-0964">Secreted</keyword>
<keyword evidence="3 6" id="KW-0732">Signal</keyword>
<feature type="domain" description="Gram-positive cocci surface proteins LPxTG" evidence="7">
    <location>
        <begin position="496"/>
        <end position="530"/>
    </location>
</feature>
<dbReference type="PROSITE" id="PS50847">
    <property type="entry name" value="GRAM_POS_ANCHORING"/>
    <property type="match status" value="1"/>
</dbReference>
<dbReference type="AlphaFoldDB" id="A0A3Q8WV57"/>
<dbReference type="GO" id="GO:0005975">
    <property type="term" value="P:carbohydrate metabolic process"/>
    <property type="evidence" value="ECO:0007669"/>
    <property type="project" value="UniProtKB-ARBA"/>
</dbReference>
<dbReference type="NCBIfam" id="TIGR01167">
    <property type="entry name" value="LPXTG_anchor"/>
    <property type="match status" value="1"/>
</dbReference>
<keyword evidence="5" id="KW-0472">Membrane</keyword>
<evidence type="ECO:0000256" key="5">
    <source>
        <dbReference type="SAM" id="Phobius"/>
    </source>
</evidence>
<evidence type="ECO:0000256" key="2">
    <source>
        <dbReference type="ARBA" id="ARBA00022525"/>
    </source>
</evidence>
<evidence type="ECO:0000313" key="9">
    <source>
        <dbReference type="Proteomes" id="UP000270021"/>
    </source>
</evidence>
<feature type="chain" id="PRO_5018653108" evidence="6">
    <location>
        <begin position="31"/>
        <end position="530"/>
    </location>
</feature>
<dbReference type="EMBL" id="CP034438">
    <property type="protein sequence ID" value="AZN29868.1"/>
    <property type="molecule type" value="Genomic_DNA"/>
</dbReference>
<dbReference type="InterPro" id="IPR019931">
    <property type="entry name" value="LPXTG_anchor"/>
</dbReference>
<organism evidence="8 9">
    <name type="scientific">Flaviflexus salsibiostraticola</name>
    <dbReference type="NCBI Taxonomy" id="1282737"/>
    <lineage>
        <taxon>Bacteria</taxon>
        <taxon>Bacillati</taxon>
        <taxon>Actinomycetota</taxon>
        <taxon>Actinomycetes</taxon>
        <taxon>Actinomycetales</taxon>
        <taxon>Actinomycetaceae</taxon>
        <taxon>Flaviflexus</taxon>
    </lineage>
</organism>
<protein>
    <submittedName>
        <fullName evidence="8">LPXTG cell wall anchor domain-containing protein</fullName>
    </submittedName>
</protein>
<feature type="signal peptide" evidence="6">
    <location>
        <begin position="1"/>
        <end position="30"/>
    </location>
</feature>
<evidence type="ECO:0000256" key="4">
    <source>
        <dbReference type="ARBA" id="ARBA00023088"/>
    </source>
</evidence>
<keyword evidence="1" id="KW-0134">Cell wall</keyword>
<gene>
    <name evidence="8" type="ORF">EJO69_05795</name>
</gene>
<keyword evidence="5" id="KW-0812">Transmembrane</keyword>
<dbReference type="InterPro" id="IPR032364">
    <property type="entry name" value="GramPos_pilinD1_N"/>
</dbReference>
<reference evidence="8 9" key="1">
    <citation type="submission" date="2018-12" db="EMBL/GenBank/DDBJ databases">
        <title>Complete genome sequence of Flaviflexus salsibiostraticola KCTC 33148.</title>
        <authorList>
            <person name="Bae J.-W."/>
        </authorList>
    </citation>
    <scope>NUCLEOTIDE SEQUENCE [LARGE SCALE GENOMIC DNA]</scope>
    <source>
        <strain evidence="8 9">KCTC 33148</strain>
    </source>
</reference>
<dbReference type="KEGG" id="fsl:EJO69_05795"/>
<dbReference type="Pfam" id="PF16555">
    <property type="entry name" value="GramPos_pilinD1"/>
    <property type="match status" value="1"/>
</dbReference>
<dbReference type="NCBIfam" id="NF033902">
    <property type="entry name" value="iso_D2_wall_anc"/>
    <property type="match status" value="1"/>
</dbReference>
<dbReference type="Pfam" id="PF17802">
    <property type="entry name" value="SpaA"/>
    <property type="match status" value="1"/>
</dbReference>
<dbReference type="InterPro" id="IPR013783">
    <property type="entry name" value="Ig-like_fold"/>
</dbReference>
<evidence type="ECO:0000256" key="3">
    <source>
        <dbReference type="ARBA" id="ARBA00022729"/>
    </source>
</evidence>